<evidence type="ECO:0000313" key="3">
    <source>
        <dbReference type="Proteomes" id="UP001303760"/>
    </source>
</evidence>
<keyword evidence="3" id="KW-1185">Reference proteome</keyword>
<sequence length="180" mass="19961">MIANRASMLRSTFRGAYRQHVLPRMTRPAGRRSYATLQERVASSSDRPWQIAALAVTIPGVYFLRRTDNPKAKAKAHGHPGRNPEVQDRHSEPAQKEPEAETEAESPPEEPTREEASEQRKTEAAESENATSDSDSEGVPTPSSPGSEQGESKEMDDAHESQDQKLADKQDSQRVDPTQK</sequence>
<reference evidence="2" key="1">
    <citation type="journal article" date="2023" name="Mol. Phylogenet. Evol.">
        <title>Genome-scale phylogeny and comparative genomics of the fungal order Sordariales.</title>
        <authorList>
            <person name="Hensen N."/>
            <person name="Bonometti L."/>
            <person name="Westerberg I."/>
            <person name="Brannstrom I.O."/>
            <person name="Guillou S."/>
            <person name="Cros-Aarteil S."/>
            <person name="Calhoun S."/>
            <person name="Haridas S."/>
            <person name="Kuo A."/>
            <person name="Mondo S."/>
            <person name="Pangilinan J."/>
            <person name="Riley R."/>
            <person name="LaButti K."/>
            <person name="Andreopoulos B."/>
            <person name="Lipzen A."/>
            <person name="Chen C."/>
            <person name="Yan M."/>
            <person name="Daum C."/>
            <person name="Ng V."/>
            <person name="Clum A."/>
            <person name="Steindorff A."/>
            <person name="Ohm R.A."/>
            <person name="Martin F."/>
            <person name="Silar P."/>
            <person name="Natvig D.O."/>
            <person name="Lalanne C."/>
            <person name="Gautier V."/>
            <person name="Ament-Velasquez S.L."/>
            <person name="Kruys A."/>
            <person name="Hutchinson M.I."/>
            <person name="Powell A.J."/>
            <person name="Barry K."/>
            <person name="Miller A.N."/>
            <person name="Grigoriev I.V."/>
            <person name="Debuchy R."/>
            <person name="Gladieux P."/>
            <person name="Hiltunen Thoren M."/>
            <person name="Johannesson H."/>
        </authorList>
    </citation>
    <scope>NUCLEOTIDE SEQUENCE</scope>
    <source>
        <strain evidence="2">CBS 532.94</strain>
    </source>
</reference>
<reference evidence="2" key="2">
    <citation type="submission" date="2023-05" db="EMBL/GenBank/DDBJ databases">
        <authorList>
            <consortium name="Lawrence Berkeley National Laboratory"/>
            <person name="Steindorff A."/>
            <person name="Hensen N."/>
            <person name="Bonometti L."/>
            <person name="Westerberg I."/>
            <person name="Brannstrom I.O."/>
            <person name="Guillou S."/>
            <person name="Cros-Aarteil S."/>
            <person name="Calhoun S."/>
            <person name="Haridas S."/>
            <person name="Kuo A."/>
            <person name="Mondo S."/>
            <person name="Pangilinan J."/>
            <person name="Riley R."/>
            <person name="Labutti K."/>
            <person name="Andreopoulos B."/>
            <person name="Lipzen A."/>
            <person name="Chen C."/>
            <person name="Yanf M."/>
            <person name="Daum C."/>
            <person name="Ng V."/>
            <person name="Clum A."/>
            <person name="Ohm R."/>
            <person name="Martin F."/>
            <person name="Silar P."/>
            <person name="Natvig D."/>
            <person name="Lalanne C."/>
            <person name="Gautier V."/>
            <person name="Ament-Velasquez S.L."/>
            <person name="Kruys A."/>
            <person name="Hutchinson M.I."/>
            <person name="Powell A.J."/>
            <person name="Barry K."/>
            <person name="Miller A.N."/>
            <person name="Grigoriev I.V."/>
            <person name="Debuchy R."/>
            <person name="Gladieux P."/>
            <person name="Thoren M.H."/>
            <person name="Johannesson H."/>
        </authorList>
    </citation>
    <scope>NUCLEOTIDE SEQUENCE</scope>
    <source>
        <strain evidence="2">CBS 532.94</strain>
    </source>
</reference>
<feature type="region of interest" description="Disordered" evidence="1">
    <location>
        <begin position="69"/>
        <end position="180"/>
    </location>
</feature>
<protein>
    <submittedName>
        <fullName evidence="2">Uncharacterized protein</fullName>
    </submittedName>
</protein>
<dbReference type="AlphaFoldDB" id="A0AAN7CBX8"/>
<feature type="compositionally biased region" description="Basic and acidic residues" evidence="1">
    <location>
        <begin position="150"/>
        <end position="180"/>
    </location>
</feature>
<dbReference type="Proteomes" id="UP001303760">
    <property type="component" value="Unassembled WGS sequence"/>
</dbReference>
<evidence type="ECO:0000256" key="1">
    <source>
        <dbReference type="SAM" id="MobiDB-lite"/>
    </source>
</evidence>
<feature type="compositionally biased region" description="Basic and acidic residues" evidence="1">
    <location>
        <begin position="85"/>
        <end position="99"/>
    </location>
</feature>
<comment type="caution">
    <text evidence="2">The sequence shown here is derived from an EMBL/GenBank/DDBJ whole genome shotgun (WGS) entry which is preliminary data.</text>
</comment>
<gene>
    <name evidence="2" type="ORF">C8A03DRAFT_14448</name>
</gene>
<proteinExistence type="predicted"/>
<organism evidence="2 3">
    <name type="scientific">Achaetomium macrosporum</name>
    <dbReference type="NCBI Taxonomy" id="79813"/>
    <lineage>
        <taxon>Eukaryota</taxon>
        <taxon>Fungi</taxon>
        <taxon>Dikarya</taxon>
        <taxon>Ascomycota</taxon>
        <taxon>Pezizomycotina</taxon>
        <taxon>Sordariomycetes</taxon>
        <taxon>Sordariomycetidae</taxon>
        <taxon>Sordariales</taxon>
        <taxon>Chaetomiaceae</taxon>
        <taxon>Achaetomium</taxon>
    </lineage>
</organism>
<evidence type="ECO:0000313" key="2">
    <source>
        <dbReference type="EMBL" id="KAK4239115.1"/>
    </source>
</evidence>
<dbReference type="EMBL" id="MU860072">
    <property type="protein sequence ID" value="KAK4239115.1"/>
    <property type="molecule type" value="Genomic_DNA"/>
</dbReference>
<name>A0AAN7CBX8_9PEZI</name>
<accession>A0AAN7CBX8</accession>
<feature type="compositionally biased region" description="Basic and acidic residues" evidence="1">
    <location>
        <begin position="110"/>
        <end position="124"/>
    </location>
</feature>